<evidence type="ECO:0000259" key="1">
    <source>
        <dbReference type="PROSITE" id="PS50943"/>
    </source>
</evidence>
<proteinExistence type="predicted"/>
<keyword evidence="3" id="KW-1185">Reference proteome</keyword>
<feature type="domain" description="HTH cro/C1-type" evidence="1">
    <location>
        <begin position="16"/>
        <end position="70"/>
    </location>
</feature>
<dbReference type="SUPFAM" id="SSF47413">
    <property type="entry name" value="lambda repressor-like DNA-binding domains"/>
    <property type="match status" value="1"/>
</dbReference>
<dbReference type="Gene3D" id="1.10.260.40">
    <property type="entry name" value="lambda repressor-like DNA-binding domains"/>
    <property type="match status" value="1"/>
</dbReference>
<dbReference type="Proteomes" id="UP000662703">
    <property type="component" value="Unassembled WGS sequence"/>
</dbReference>
<evidence type="ECO:0000313" key="2">
    <source>
        <dbReference type="EMBL" id="MBF5055473.1"/>
    </source>
</evidence>
<accession>A0ABS0AMW7</accession>
<evidence type="ECO:0000313" key="3">
    <source>
        <dbReference type="Proteomes" id="UP000662703"/>
    </source>
</evidence>
<sequence length="85" mass="9965">MKSIHSKQSAALARSLRERRLEQGLSMRALAERMGRPHTFVQDVESGQRRLDVIQFIWYCEHLNWDIEDTAGLLRDIAKLPRTNF</sequence>
<dbReference type="InterPro" id="IPR010982">
    <property type="entry name" value="Lambda_DNA-bd_dom_sf"/>
</dbReference>
<dbReference type="InterPro" id="IPR001387">
    <property type="entry name" value="Cro/C1-type_HTH"/>
</dbReference>
<comment type="caution">
    <text evidence="2">The sequence shown here is derived from an EMBL/GenBank/DDBJ whole genome shotgun (WGS) entry which is preliminary data.</text>
</comment>
<name>A0ABS0AMW7_9GAMM</name>
<dbReference type="EMBL" id="ARXX01000007">
    <property type="protein sequence ID" value="MBF5055473.1"/>
    <property type="molecule type" value="Genomic_DNA"/>
</dbReference>
<gene>
    <name evidence="2" type="ORF">Y5W_00767</name>
</gene>
<dbReference type="Pfam" id="PF13560">
    <property type="entry name" value="HTH_31"/>
    <property type="match status" value="1"/>
</dbReference>
<organism evidence="2 3">
    <name type="scientific">Alloalcanivorax profundimaris</name>
    <dbReference type="NCBI Taxonomy" id="2735259"/>
    <lineage>
        <taxon>Bacteria</taxon>
        <taxon>Pseudomonadati</taxon>
        <taxon>Pseudomonadota</taxon>
        <taxon>Gammaproteobacteria</taxon>
        <taxon>Oceanospirillales</taxon>
        <taxon>Alcanivoracaceae</taxon>
        <taxon>Alloalcanivorax</taxon>
    </lineage>
</organism>
<dbReference type="CDD" id="cd00093">
    <property type="entry name" value="HTH_XRE"/>
    <property type="match status" value="1"/>
</dbReference>
<reference evidence="2 3" key="1">
    <citation type="submission" date="2012-09" db="EMBL/GenBank/DDBJ databases">
        <title>Genome Sequence of alkane-degrading Bacterium Alcanivorax sp. 521-1.</title>
        <authorList>
            <person name="Lai Q."/>
            <person name="Shao Z."/>
        </authorList>
    </citation>
    <scope>NUCLEOTIDE SEQUENCE [LARGE SCALE GENOMIC DNA]</scope>
    <source>
        <strain evidence="2 3">521-1</strain>
    </source>
</reference>
<dbReference type="PROSITE" id="PS50943">
    <property type="entry name" value="HTH_CROC1"/>
    <property type="match status" value="1"/>
</dbReference>
<protein>
    <submittedName>
        <fullName evidence="2">XRE family transcriptional regulator</fullName>
    </submittedName>
</protein>
<dbReference type="SMART" id="SM00530">
    <property type="entry name" value="HTH_XRE"/>
    <property type="match status" value="1"/>
</dbReference>